<evidence type="ECO:0000256" key="1">
    <source>
        <dbReference type="SAM" id="Phobius"/>
    </source>
</evidence>
<dbReference type="GeneID" id="300654885"/>
<keyword evidence="1" id="KW-1133">Transmembrane helix</keyword>
<protein>
    <submittedName>
        <fullName evidence="2">Uncharacterized protein</fullName>
    </submittedName>
</protein>
<evidence type="ECO:0000313" key="2">
    <source>
        <dbReference type="EMBL" id="NBG95647.1"/>
    </source>
</evidence>
<dbReference type="AlphaFoldDB" id="A0A845QB03"/>
<dbReference type="RefSeq" id="WP_160587566.1">
    <property type="nucleotide sequence ID" value="NZ_BMHN01000001.1"/>
</dbReference>
<organism evidence="2 3">
    <name type="scientific">Pyruvatibacter mobilis</name>
    <dbReference type="NCBI Taxonomy" id="1712261"/>
    <lineage>
        <taxon>Bacteria</taxon>
        <taxon>Pseudomonadati</taxon>
        <taxon>Pseudomonadota</taxon>
        <taxon>Alphaproteobacteria</taxon>
        <taxon>Hyphomicrobiales</taxon>
        <taxon>Parvibaculaceae</taxon>
        <taxon>Pyruvatibacter</taxon>
    </lineage>
</organism>
<keyword evidence="1" id="KW-0812">Transmembrane</keyword>
<dbReference type="EMBL" id="WXYQ01000005">
    <property type="protein sequence ID" value="NBG95647.1"/>
    <property type="molecule type" value="Genomic_DNA"/>
</dbReference>
<accession>A0A845QB03</accession>
<name>A0A845QB03_9HYPH</name>
<proteinExistence type="predicted"/>
<evidence type="ECO:0000313" key="3">
    <source>
        <dbReference type="Proteomes" id="UP000470384"/>
    </source>
</evidence>
<reference evidence="2 3" key="1">
    <citation type="journal article" date="2016" name="Int. J. Syst. Evol. Microbiol.">
        <title>Pyruvatibacter mobilis gen. nov., sp. nov., a marine bacterium from the culture broth of Picochlorum sp. 122.</title>
        <authorList>
            <person name="Wang G."/>
            <person name="Tang M."/>
            <person name="Wu H."/>
            <person name="Dai S."/>
            <person name="Li T."/>
            <person name="Chen C."/>
            <person name="He H."/>
            <person name="Fan J."/>
            <person name="Xiang W."/>
            <person name="Li X."/>
        </authorList>
    </citation>
    <scope>NUCLEOTIDE SEQUENCE [LARGE SCALE GENOMIC DNA]</scope>
    <source>
        <strain evidence="2 3">GYP-11</strain>
    </source>
</reference>
<dbReference type="Proteomes" id="UP000470384">
    <property type="component" value="Unassembled WGS sequence"/>
</dbReference>
<comment type="caution">
    <text evidence="2">The sequence shown here is derived from an EMBL/GenBank/DDBJ whole genome shotgun (WGS) entry which is preliminary data.</text>
</comment>
<dbReference type="OrthoDB" id="10004443at2"/>
<keyword evidence="1" id="KW-0472">Membrane</keyword>
<sequence length="270" mass="30337">MWKKEIAMAAGRIGSIAFIAGGWILFGVRIVLELIGYATIPEDTEVARTRIEALLTWLSGVPSWLVFGFVLIPTIVLIYVSWPKNNRTEIAPRRSHVAPSEGPVVTPQSETYSPAHETLMRFTTRHLLPTCNLLFRLQEAAIRSLCTNGIISNAAVEGAKPRGFTEHVSRLSGLANSPPDFIPFKDMASCVEMIEKNYGGIPRQIQLILQQSAVSVEEFLKKNSDLYKTWQSHHHDMVFAYESIKCDPNMGQLFRPVRPARWQLDHIPLS</sequence>
<gene>
    <name evidence="2" type="ORF">GTQ45_07870</name>
</gene>
<feature type="transmembrane region" description="Helical" evidence="1">
    <location>
        <begin position="64"/>
        <end position="82"/>
    </location>
</feature>
<feature type="transmembrane region" description="Helical" evidence="1">
    <location>
        <begin position="12"/>
        <end position="32"/>
    </location>
</feature>
<keyword evidence="3" id="KW-1185">Reference proteome</keyword>